<evidence type="ECO:0000313" key="1">
    <source>
        <dbReference type="EMBL" id="MBD2864861.1"/>
    </source>
</evidence>
<gene>
    <name evidence="1" type="ORF">IDH45_23060</name>
</gene>
<dbReference type="RefSeq" id="WP_190930482.1">
    <property type="nucleotide sequence ID" value="NZ_JACXJA010000034.1"/>
</dbReference>
<evidence type="ECO:0000313" key="2">
    <source>
        <dbReference type="Proteomes" id="UP000639396"/>
    </source>
</evidence>
<dbReference type="AlphaFoldDB" id="A0A927CEQ4"/>
<protein>
    <submittedName>
        <fullName evidence="1">Uncharacterized protein</fullName>
    </submittedName>
</protein>
<comment type="caution">
    <text evidence="1">The sequence shown here is derived from an EMBL/GenBank/DDBJ whole genome shotgun (WGS) entry which is preliminary data.</text>
</comment>
<dbReference type="EMBL" id="JACXJA010000034">
    <property type="protein sequence ID" value="MBD2864861.1"/>
    <property type="molecule type" value="Genomic_DNA"/>
</dbReference>
<organism evidence="1 2">
    <name type="scientific">Paenibacillus oceani</name>
    <dbReference type="NCBI Taxonomy" id="2772510"/>
    <lineage>
        <taxon>Bacteria</taxon>
        <taxon>Bacillati</taxon>
        <taxon>Bacillota</taxon>
        <taxon>Bacilli</taxon>
        <taxon>Bacillales</taxon>
        <taxon>Paenibacillaceae</taxon>
        <taxon>Paenibacillus</taxon>
    </lineage>
</organism>
<accession>A0A927CEQ4</accession>
<name>A0A927CEQ4_9BACL</name>
<sequence>MTSKKPRLWIGHLIRWLLITAALTFIVRASYGSEPWKLTSVTRQALSGMELPDAAIVSVDPGEHGVRSVLLADRENGLYHRIFVLRKFGMIWSNPGGGSFRMPLDPGIKADFRGGMTTIEDYRFFYYSGQINDPAIARLQVVWQDGVSQDVTVQNGLYQVIRALPARSSAWNPRDKLIAYDSQDRTLYELTPERNEIR</sequence>
<keyword evidence="2" id="KW-1185">Reference proteome</keyword>
<dbReference type="Proteomes" id="UP000639396">
    <property type="component" value="Unassembled WGS sequence"/>
</dbReference>
<reference evidence="1" key="1">
    <citation type="submission" date="2020-09" db="EMBL/GenBank/DDBJ databases">
        <title>A novel bacterium of genus Paenibacillus, isolated from South China Sea.</title>
        <authorList>
            <person name="Huang H."/>
            <person name="Mo K."/>
            <person name="Hu Y."/>
        </authorList>
    </citation>
    <scope>NUCLEOTIDE SEQUENCE</scope>
    <source>
        <strain evidence="1">IB182363</strain>
    </source>
</reference>
<proteinExistence type="predicted"/>